<gene>
    <name evidence="3" type="ORF">FHU29_004057</name>
</gene>
<comment type="similarity">
    <text evidence="1">Belongs to the universal stress protein A family.</text>
</comment>
<dbReference type="PANTHER" id="PTHR46268">
    <property type="entry name" value="STRESS RESPONSE PROTEIN NHAX"/>
    <property type="match status" value="1"/>
</dbReference>
<comment type="caution">
    <text evidence="3">The sequence shown here is derived from an EMBL/GenBank/DDBJ whole genome shotgun (WGS) entry which is preliminary data.</text>
</comment>
<evidence type="ECO:0000259" key="2">
    <source>
        <dbReference type="Pfam" id="PF00582"/>
    </source>
</evidence>
<accession>A0A839RT85</accession>
<reference evidence="3 4" key="1">
    <citation type="submission" date="2020-08" db="EMBL/GenBank/DDBJ databases">
        <title>Sequencing the genomes of 1000 actinobacteria strains.</title>
        <authorList>
            <person name="Klenk H.-P."/>
        </authorList>
    </citation>
    <scope>NUCLEOTIDE SEQUENCE [LARGE SCALE GENOMIC DNA]</scope>
    <source>
        <strain evidence="3 4">DSM 45258</strain>
    </source>
</reference>
<dbReference type="AlphaFoldDB" id="A0A839RT85"/>
<sequence length="160" mass="16887">MAPSSADLILVAYDGSENAQRAIRYAGHFLSAGRALVVTAWEPLARQAARISGLSGVMQPGWVPDIQQEDAALTDAKAINAEGVRLAEEAGLQADGRCVETETTVWAAIVDAADELDAAIIVTGTRGATGIRALLHSSVADQVLKHCHRPVLIVPPNEER</sequence>
<name>A0A839RT85_9ACTN</name>
<feature type="domain" description="UspA" evidence="2">
    <location>
        <begin position="9"/>
        <end position="155"/>
    </location>
</feature>
<evidence type="ECO:0000313" key="3">
    <source>
        <dbReference type="EMBL" id="MBB3039569.1"/>
    </source>
</evidence>
<dbReference type="RefSeq" id="WP_064438405.1">
    <property type="nucleotide sequence ID" value="NZ_BDDI01000001.1"/>
</dbReference>
<protein>
    <submittedName>
        <fullName evidence="3">Nucleotide-binding universal stress UspA family protein</fullName>
    </submittedName>
</protein>
<evidence type="ECO:0000256" key="1">
    <source>
        <dbReference type="ARBA" id="ARBA00008791"/>
    </source>
</evidence>
<dbReference type="InterPro" id="IPR006016">
    <property type="entry name" value="UspA"/>
</dbReference>
<organism evidence="3 4">
    <name type="scientific">Hoyosella altamirensis</name>
    <dbReference type="NCBI Taxonomy" id="616997"/>
    <lineage>
        <taxon>Bacteria</taxon>
        <taxon>Bacillati</taxon>
        <taxon>Actinomycetota</taxon>
        <taxon>Actinomycetes</taxon>
        <taxon>Mycobacteriales</taxon>
        <taxon>Hoyosellaceae</taxon>
        <taxon>Hoyosella</taxon>
    </lineage>
</organism>
<dbReference type="PANTHER" id="PTHR46268:SF15">
    <property type="entry name" value="UNIVERSAL STRESS PROTEIN HP_0031"/>
    <property type="match status" value="1"/>
</dbReference>
<dbReference type="EMBL" id="JACHWS010000004">
    <property type="protein sequence ID" value="MBB3039569.1"/>
    <property type="molecule type" value="Genomic_DNA"/>
</dbReference>
<dbReference type="SUPFAM" id="SSF52402">
    <property type="entry name" value="Adenine nucleotide alpha hydrolases-like"/>
    <property type="match status" value="1"/>
</dbReference>
<dbReference type="OrthoDB" id="3473874at2"/>
<dbReference type="Pfam" id="PF00582">
    <property type="entry name" value="Usp"/>
    <property type="match status" value="1"/>
</dbReference>
<dbReference type="Proteomes" id="UP000567922">
    <property type="component" value="Unassembled WGS sequence"/>
</dbReference>
<dbReference type="InterPro" id="IPR006015">
    <property type="entry name" value="Universal_stress_UspA"/>
</dbReference>
<evidence type="ECO:0000313" key="4">
    <source>
        <dbReference type="Proteomes" id="UP000567922"/>
    </source>
</evidence>
<keyword evidence="4" id="KW-1185">Reference proteome</keyword>
<dbReference type="InterPro" id="IPR014729">
    <property type="entry name" value="Rossmann-like_a/b/a_fold"/>
</dbReference>
<dbReference type="Gene3D" id="3.40.50.620">
    <property type="entry name" value="HUPs"/>
    <property type="match status" value="1"/>
</dbReference>
<dbReference type="CDD" id="cd23659">
    <property type="entry name" value="USP_At3g01520-like"/>
    <property type="match status" value="1"/>
</dbReference>
<proteinExistence type="inferred from homology"/>
<dbReference type="PRINTS" id="PR01438">
    <property type="entry name" value="UNVRSLSTRESS"/>
</dbReference>